<keyword evidence="1" id="KW-1133">Transmembrane helix</keyword>
<dbReference type="Proteomes" id="UP000093432">
    <property type="component" value="Unassembled WGS sequence"/>
</dbReference>
<accession>A0A1B8ZSW9</accession>
<keyword evidence="1" id="KW-0472">Membrane</keyword>
<gene>
    <name evidence="2" type="ORF">BBI00_10215</name>
</gene>
<sequence length="83" mass="9561">MRHLGKYIFISGLVMLPLSVIMFVTGVGMFTAKGNFPQFFIRWSELSFVLWLPFLLAGIVFIITGVIMYFSHQKNQTNTNQQQ</sequence>
<dbReference type="EMBL" id="MAYG01000001">
    <property type="protein sequence ID" value="OCA74682.1"/>
    <property type="molecule type" value="Genomic_DNA"/>
</dbReference>
<feature type="transmembrane region" description="Helical" evidence="1">
    <location>
        <begin position="7"/>
        <end position="30"/>
    </location>
</feature>
<evidence type="ECO:0000313" key="3">
    <source>
        <dbReference type="Proteomes" id="UP000093432"/>
    </source>
</evidence>
<feature type="transmembrane region" description="Helical" evidence="1">
    <location>
        <begin position="50"/>
        <end position="70"/>
    </location>
</feature>
<protein>
    <submittedName>
        <fullName evidence="2">Uncharacterized protein</fullName>
    </submittedName>
</protein>
<evidence type="ECO:0000256" key="1">
    <source>
        <dbReference type="SAM" id="Phobius"/>
    </source>
</evidence>
<keyword evidence="1" id="KW-0812">Transmembrane</keyword>
<dbReference type="STRING" id="651561.BBI00_10215"/>
<name>A0A1B8ZSW9_9FLAO</name>
<evidence type="ECO:0000313" key="2">
    <source>
        <dbReference type="EMBL" id="OCA74682.1"/>
    </source>
</evidence>
<proteinExistence type="predicted"/>
<organism evidence="2 3">
    <name type="scientific">Chryseobacterium arthrosphaerae</name>
    <dbReference type="NCBI Taxonomy" id="651561"/>
    <lineage>
        <taxon>Bacteria</taxon>
        <taxon>Pseudomonadati</taxon>
        <taxon>Bacteroidota</taxon>
        <taxon>Flavobacteriia</taxon>
        <taxon>Flavobacteriales</taxon>
        <taxon>Weeksellaceae</taxon>
        <taxon>Chryseobacterium group</taxon>
        <taxon>Chryseobacterium</taxon>
    </lineage>
</organism>
<dbReference type="AlphaFoldDB" id="A0A1B8ZSW9"/>
<reference evidence="3" key="1">
    <citation type="submission" date="2016-07" db="EMBL/GenBank/DDBJ databases">
        <authorList>
            <person name="Florea S."/>
            <person name="Webb J.S."/>
            <person name="Jaromczyk J."/>
            <person name="Schardl C.L."/>
        </authorList>
    </citation>
    <scope>NUCLEOTIDE SEQUENCE [LARGE SCALE GENOMIC DNA]</scope>
    <source>
        <strain evidence="3">CC-VM-7</strain>
    </source>
</reference>
<comment type="caution">
    <text evidence="2">The sequence shown here is derived from an EMBL/GenBank/DDBJ whole genome shotgun (WGS) entry which is preliminary data.</text>
</comment>